<keyword evidence="3" id="KW-1003">Cell membrane</keyword>
<comment type="subcellular location">
    <subcellularLocation>
        <location evidence="1">Cell membrane</location>
        <topology evidence="1">Multi-pass membrane protein</topology>
    </subcellularLocation>
</comment>
<dbReference type="InterPro" id="IPR003838">
    <property type="entry name" value="ABC3_permease_C"/>
</dbReference>
<evidence type="ECO:0000256" key="1">
    <source>
        <dbReference type="ARBA" id="ARBA00004651"/>
    </source>
</evidence>
<evidence type="ECO:0000256" key="5">
    <source>
        <dbReference type="ARBA" id="ARBA00022989"/>
    </source>
</evidence>
<dbReference type="InterPro" id="IPR051447">
    <property type="entry name" value="Lipoprotein-release_system"/>
</dbReference>
<dbReference type="PANTHER" id="PTHR30489:SF0">
    <property type="entry name" value="LIPOPROTEIN-RELEASING SYSTEM TRANSMEMBRANE PROTEIN LOLE"/>
    <property type="match status" value="1"/>
</dbReference>
<dbReference type="Pfam" id="PF12704">
    <property type="entry name" value="MacB_PCD"/>
    <property type="match status" value="1"/>
</dbReference>
<name>A0ABP7X900_9FLAO</name>
<organism evidence="10 11">
    <name type="scientific">Aquimarina addita</name>
    <dbReference type="NCBI Taxonomy" id="870485"/>
    <lineage>
        <taxon>Bacteria</taxon>
        <taxon>Pseudomonadati</taxon>
        <taxon>Bacteroidota</taxon>
        <taxon>Flavobacteriia</taxon>
        <taxon>Flavobacteriales</taxon>
        <taxon>Flavobacteriaceae</taxon>
        <taxon>Aquimarina</taxon>
    </lineage>
</organism>
<keyword evidence="6 7" id="KW-0472">Membrane</keyword>
<evidence type="ECO:0000313" key="10">
    <source>
        <dbReference type="EMBL" id="GAA4107842.1"/>
    </source>
</evidence>
<gene>
    <name evidence="10" type="ORF">GCM10022393_03430</name>
</gene>
<feature type="transmembrane region" description="Helical" evidence="7">
    <location>
        <begin position="279"/>
        <end position="304"/>
    </location>
</feature>
<sequence length="413" mass="46756">MNFEYFIAKRLIKGKEHKSSISSAIIKIAIFAIAIGMVMMLITVATGVGLQHKIREKVEAFNGHVLVSGYDNNNSLESLIPIRKEQDFYPYFDEVEGVVHVQAVATKLGVIRTANDFEGIVLKGVGDDYNWEYFREYLVEGELPDFTDPRNKEIIISDYTANRLGLKVGDKATTFFLKKNTTSNSKANIRAFEIVGIYNSGFQEFDEKFIIADIRHIQKMNKWGVDEIGNFEIFIDNFDDIDIKGEEIYRTIPSTLQAQTIAMKYGSVFEWLKLFDLNIVGIIGIIILVAGINMITALLVMILERTQMIGILKSLGTSDWSIRKIFLYNASYLILIGLFWGNFIGIGLLLLQEYYGAISLNPETYYVNKAPVYIDIGFVFLLNIGTMLLCLIMLLLPSYVVAKITPSKAIRFQ</sequence>
<dbReference type="InterPro" id="IPR025857">
    <property type="entry name" value="MacB_PCD"/>
</dbReference>
<dbReference type="EMBL" id="BAABCW010000001">
    <property type="protein sequence ID" value="GAA4107842.1"/>
    <property type="molecule type" value="Genomic_DNA"/>
</dbReference>
<feature type="transmembrane region" description="Helical" evidence="7">
    <location>
        <begin position="372"/>
        <end position="402"/>
    </location>
</feature>
<reference evidence="11" key="1">
    <citation type="journal article" date="2019" name="Int. J. Syst. Evol. Microbiol.">
        <title>The Global Catalogue of Microorganisms (GCM) 10K type strain sequencing project: providing services to taxonomists for standard genome sequencing and annotation.</title>
        <authorList>
            <consortium name="The Broad Institute Genomics Platform"/>
            <consortium name="The Broad Institute Genome Sequencing Center for Infectious Disease"/>
            <person name="Wu L."/>
            <person name="Ma J."/>
        </authorList>
    </citation>
    <scope>NUCLEOTIDE SEQUENCE [LARGE SCALE GENOMIC DNA]</scope>
    <source>
        <strain evidence="11">JCM 17106</strain>
    </source>
</reference>
<dbReference type="RefSeq" id="WP_344924172.1">
    <property type="nucleotide sequence ID" value="NZ_BAABCW010000001.1"/>
</dbReference>
<feature type="domain" description="MacB-like periplasmic core" evidence="9">
    <location>
        <begin position="28"/>
        <end position="218"/>
    </location>
</feature>
<dbReference type="Pfam" id="PF02687">
    <property type="entry name" value="FtsX"/>
    <property type="match status" value="1"/>
</dbReference>
<keyword evidence="4 7" id="KW-0812">Transmembrane</keyword>
<evidence type="ECO:0000256" key="7">
    <source>
        <dbReference type="SAM" id="Phobius"/>
    </source>
</evidence>
<protein>
    <submittedName>
        <fullName evidence="10">FtsX-like permease family protein</fullName>
    </submittedName>
</protein>
<comment type="caution">
    <text evidence="10">The sequence shown here is derived from an EMBL/GenBank/DDBJ whole genome shotgun (WGS) entry which is preliminary data.</text>
</comment>
<evidence type="ECO:0000256" key="3">
    <source>
        <dbReference type="ARBA" id="ARBA00022475"/>
    </source>
</evidence>
<accession>A0ABP7X900</accession>
<evidence type="ECO:0000256" key="2">
    <source>
        <dbReference type="ARBA" id="ARBA00005236"/>
    </source>
</evidence>
<keyword evidence="5 7" id="KW-1133">Transmembrane helix</keyword>
<evidence type="ECO:0000259" key="9">
    <source>
        <dbReference type="Pfam" id="PF12704"/>
    </source>
</evidence>
<feature type="transmembrane region" description="Helical" evidence="7">
    <location>
        <begin position="325"/>
        <end position="352"/>
    </location>
</feature>
<keyword evidence="11" id="KW-1185">Reference proteome</keyword>
<evidence type="ECO:0000313" key="11">
    <source>
        <dbReference type="Proteomes" id="UP001500459"/>
    </source>
</evidence>
<evidence type="ECO:0000259" key="8">
    <source>
        <dbReference type="Pfam" id="PF02687"/>
    </source>
</evidence>
<proteinExistence type="inferred from homology"/>
<evidence type="ECO:0000256" key="6">
    <source>
        <dbReference type="ARBA" id="ARBA00023136"/>
    </source>
</evidence>
<dbReference type="PANTHER" id="PTHR30489">
    <property type="entry name" value="LIPOPROTEIN-RELEASING SYSTEM TRANSMEMBRANE PROTEIN LOLE"/>
    <property type="match status" value="1"/>
</dbReference>
<evidence type="ECO:0000256" key="4">
    <source>
        <dbReference type="ARBA" id="ARBA00022692"/>
    </source>
</evidence>
<dbReference type="Proteomes" id="UP001500459">
    <property type="component" value="Unassembled WGS sequence"/>
</dbReference>
<feature type="transmembrane region" description="Helical" evidence="7">
    <location>
        <begin position="21"/>
        <end position="45"/>
    </location>
</feature>
<comment type="similarity">
    <text evidence="2">Belongs to the ABC-4 integral membrane protein family. LolC/E subfamily.</text>
</comment>
<feature type="domain" description="ABC3 transporter permease C-terminal" evidence="8">
    <location>
        <begin position="282"/>
        <end position="406"/>
    </location>
</feature>